<feature type="transmembrane region" description="Helical" evidence="13">
    <location>
        <begin position="12"/>
        <end position="31"/>
    </location>
</feature>
<dbReference type="GO" id="GO:0005886">
    <property type="term" value="C:plasma membrane"/>
    <property type="evidence" value="ECO:0007669"/>
    <property type="project" value="UniProtKB-SubCell"/>
</dbReference>
<evidence type="ECO:0000256" key="12">
    <source>
        <dbReference type="RuleBase" id="RU000688"/>
    </source>
</evidence>
<organism evidence="15 16">
    <name type="scientific">Eleutherodactylus coqui</name>
    <name type="common">Puerto Rican coqui</name>
    <dbReference type="NCBI Taxonomy" id="57060"/>
    <lineage>
        <taxon>Eukaryota</taxon>
        <taxon>Metazoa</taxon>
        <taxon>Chordata</taxon>
        <taxon>Craniata</taxon>
        <taxon>Vertebrata</taxon>
        <taxon>Euteleostomi</taxon>
        <taxon>Amphibia</taxon>
        <taxon>Batrachia</taxon>
        <taxon>Anura</taxon>
        <taxon>Neobatrachia</taxon>
        <taxon>Hyloidea</taxon>
        <taxon>Eleutherodactylidae</taxon>
        <taxon>Eleutherodactylinae</taxon>
        <taxon>Eleutherodactylus</taxon>
        <taxon>Eleutherodactylus</taxon>
    </lineage>
</organism>
<keyword evidence="16" id="KW-1185">Reference proteome</keyword>
<keyword evidence="9 12" id="KW-0675">Receptor</keyword>
<evidence type="ECO:0000256" key="7">
    <source>
        <dbReference type="ARBA" id="ARBA00023040"/>
    </source>
</evidence>
<proteinExistence type="inferred from homology"/>
<accession>A0A8J6E9G7</accession>
<keyword evidence="4 12" id="KW-0812">Transmembrane</keyword>
<keyword evidence="10" id="KW-0325">Glycoprotein</keyword>
<dbReference type="FunFam" id="1.20.1070.10:FF:000010">
    <property type="entry name" value="Olfactory receptor"/>
    <property type="match status" value="1"/>
</dbReference>
<dbReference type="InterPro" id="IPR000725">
    <property type="entry name" value="Olfact_rcpt"/>
</dbReference>
<evidence type="ECO:0000256" key="4">
    <source>
        <dbReference type="ARBA" id="ARBA00022692"/>
    </source>
</evidence>
<dbReference type="GO" id="GO:0004930">
    <property type="term" value="F:G protein-coupled receptor activity"/>
    <property type="evidence" value="ECO:0007669"/>
    <property type="project" value="UniProtKB-KW"/>
</dbReference>
<keyword evidence="11 12" id="KW-0807">Transducer</keyword>
<keyword evidence="3 13" id="KW-0716">Sensory transduction</keyword>
<sequence length="315" mass="35008">MKRRQTPGNGTVFFLLAFSDLSLVAQTSLFVFFLLSYLLSVIGNGLIILVVMFSPRLHSPMYFFLTVLSFTELLSISSTAPKALQSFFQVGKTISFIGCATQFSVFTASATCECALLTVMAYDRYMAICQPLRYMSVITMTVCWKMTIFTLIVAFGNGVTAASLLFSLSYCDSNLIAHFFCDTLPMISVACGNTISIEIYQLIMSVIGIIFPSTLIICSYVKILTSIFLLHSTDSRHKAFSTCGSHLLSVIIFFGSAMFAHLRFGNPFSSYEDRIVSLSYCVIIPTINPLIYSLKNNEMKEAIRKLNLKIVAVHM</sequence>
<dbReference type="PRINTS" id="PR00237">
    <property type="entry name" value="GPCRRHODOPSN"/>
</dbReference>
<keyword evidence="6 13" id="KW-1133">Transmembrane helix</keyword>
<keyword evidence="2 13" id="KW-1003">Cell membrane</keyword>
<dbReference type="Pfam" id="PF13853">
    <property type="entry name" value="7tm_4"/>
    <property type="match status" value="1"/>
</dbReference>
<gene>
    <name evidence="15" type="ORF">GDO78_018504</name>
</gene>
<evidence type="ECO:0000256" key="13">
    <source>
        <dbReference type="RuleBase" id="RU363047"/>
    </source>
</evidence>
<dbReference type="OrthoDB" id="9975554at2759"/>
<reference evidence="15" key="1">
    <citation type="thesis" date="2020" institute="ProQuest LLC" country="789 East Eisenhower Parkway, Ann Arbor, MI, USA">
        <title>Comparative Genomics and Chromosome Evolution.</title>
        <authorList>
            <person name="Mudd A.B."/>
        </authorList>
    </citation>
    <scope>NUCLEOTIDE SEQUENCE</scope>
    <source>
        <strain evidence="15">HN-11 Male</strain>
        <tissue evidence="15">Kidney and liver</tissue>
    </source>
</reference>
<evidence type="ECO:0000256" key="6">
    <source>
        <dbReference type="ARBA" id="ARBA00022989"/>
    </source>
</evidence>
<dbReference type="EMBL" id="WNTK01003170">
    <property type="protein sequence ID" value="KAG9465324.1"/>
    <property type="molecule type" value="Genomic_DNA"/>
</dbReference>
<dbReference type="Gene3D" id="1.20.1070.10">
    <property type="entry name" value="Rhodopsin 7-helix transmembrane proteins"/>
    <property type="match status" value="1"/>
</dbReference>
<evidence type="ECO:0000256" key="11">
    <source>
        <dbReference type="ARBA" id="ARBA00023224"/>
    </source>
</evidence>
<evidence type="ECO:0000256" key="10">
    <source>
        <dbReference type="ARBA" id="ARBA00023180"/>
    </source>
</evidence>
<name>A0A8J6E9G7_ELECQ</name>
<feature type="domain" description="G-protein coupled receptors family 1 profile" evidence="14">
    <location>
        <begin position="43"/>
        <end position="292"/>
    </location>
</feature>
<dbReference type="Proteomes" id="UP000770717">
    <property type="component" value="Unassembled WGS sequence"/>
</dbReference>
<dbReference type="GO" id="GO:0004984">
    <property type="term" value="F:olfactory receptor activity"/>
    <property type="evidence" value="ECO:0007669"/>
    <property type="project" value="InterPro"/>
</dbReference>
<evidence type="ECO:0000256" key="2">
    <source>
        <dbReference type="ARBA" id="ARBA00022475"/>
    </source>
</evidence>
<feature type="transmembrane region" description="Helical" evidence="13">
    <location>
        <begin position="134"/>
        <end position="156"/>
    </location>
</feature>
<evidence type="ECO:0000313" key="15">
    <source>
        <dbReference type="EMBL" id="KAG9465324.1"/>
    </source>
</evidence>
<keyword evidence="5 13" id="KW-0552">Olfaction</keyword>
<evidence type="ECO:0000256" key="8">
    <source>
        <dbReference type="ARBA" id="ARBA00023136"/>
    </source>
</evidence>
<evidence type="ECO:0000256" key="1">
    <source>
        <dbReference type="ARBA" id="ARBA00004651"/>
    </source>
</evidence>
<keyword evidence="8 13" id="KW-0472">Membrane</keyword>
<dbReference type="SUPFAM" id="SSF81321">
    <property type="entry name" value="Family A G protein-coupled receptor-like"/>
    <property type="match status" value="1"/>
</dbReference>
<dbReference type="PANTHER" id="PTHR26453">
    <property type="entry name" value="OLFACTORY RECEPTOR"/>
    <property type="match status" value="1"/>
</dbReference>
<dbReference type="InterPro" id="IPR017452">
    <property type="entry name" value="GPCR_Rhodpsn_7TM"/>
</dbReference>
<dbReference type="PROSITE" id="PS50262">
    <property type="entry name" value="G_PROTEIN_RECEP_F1_2"/>
    <property type="match status" value="1"/>
</dbReference>
<feature type="transmembrane region" description="Helical" evidence="13">
    <location>
        <begin position="202"/>
        <end position="230"/>
    </location>
</feature>
<comment type="subcellular location">
    <subcellularLocation>
        <location evidence="1 13">Cell membrane</location>
        <topology evidence="1 13">Multi-pass membrane protein</topology>
    </subcellularLocation>
</comment>
<dbReference type="AlphaFoldDB" id="A0A8J6E9G7"/>
<dbReference type="InterPro" id="IPR000276">
    <property type="entry name" value="GPCR_Rhodpsn"/>
</dbReference>
<comment type="similarity">
    <text evidence="12">Belongs to the G-protein coupled receptor 1 family.</text>
</comment>
<evidence type="ECO:0000256" key="5">
    <source>
        <dbReference type="ARBA" id="ARBA00022725"/>
    </source>
</evidence>
<protein>
    <recommendedName>
        <fullName evidence="13">Olfactory receptor</fullName>
    </recommendedName>
</protein>
<keyword evidence="7 12" id="KW-0297">G-protein coupled receptor</keyword>
<feature type="transmembrane region" description="Helical" evidence="13">
    <location>
        <begin position="61"/>
        <end position="80"/>
    </location>
</feature>
<feature type="transmembrane region" description="Helical" evidence="13">
    <location>
        <begin position="242"/>
        <end position="262"/>
    </location>
</feature>
<evidence type="ECO:0000256" key="9">
    <source>
        <dbReference type="ARBA" id="ARBA00023170"/>
    </source>
</evidence>
<evidence type="ECO:0000313" key="16">
    <source>
        <dbReference type="Proteomes" id="UP000770717"/>
    </source>
</evidence>
<dbReference type="PROSITE" id="PS00237">
    <property type="entry name" value="G_PROTEIN_RECEP_F1_1"/>
    <property type="match status" value="1"/>
</dbReference>
<feature type="transmembrane region" description="Helical" evidence="13">
    <location>
        <begin position="274"/>
        <end position="294"/>
    </location>
</feature>
<evidence type="ECO:0000259" key="14">
    <source>
        <dbReference type="PROSITE" id="PS50262"/>
    </source>
</evidence>
<dbReference type="PRINTS" id="PR00245">
    <property type="entry name" value="OLFACTORYR"/>
</dbReference>
<feature type="transmembrane region" description="Helical" evidence="13">
    <location>
        <begin position="100"/>
        <end position="122"/>
    </location>
</feature>
<evidence type="ECO:0000256" key="3">
    <source>
        <dbReference type="ARBA" id="ARBA00022606"/>
    </source>
</evidence>
<comment type="caution">
    <text evidence="15">The sequence shown here is derived from an EMBL/GenBank/DDBJ whole genome shotgun (WGS) entry which is preliminary data.</text>
</comment>
<feature type="transmembrane region" description="Helical" evidence="13">
    <location>
        <begin position="37"/>
        <end position="54"/>
    </location>
</feature>